<dbReference type="KEGG" id="pbm:CL52_14495"/>
<dbReference type="AlphaFoldDB" id="A0A8D3Y372"/>
<dbReference type="EMBL" id="FNHO01000002">
    <property type="protein sequence ID" value="SDM12546.1"/>
    <property type="molecule type" value="Genomic_DNA"/>
</dbReference>
<dbReference type="InterPro" id="IPR000131">
    <property type="entry name" value="ATP_synth_F1_gsu"/>
</dbReference>
<comment type="subcellular location">
    <subcellularLocation>
        <location evidence="2">Membrane</location>
        <topology evidence="2">Peripheral membrane protein</topology>
    </subcellularLocation>
</comment>
<evidence type="ECO:0000256" key="4">
    <source>
        <dbReference type="ARBA" id="ARBA00022448"/>
    </source>
</evidence>
<evidence type="ECO:0000256" key="3">
    <source>
        <dbReference type="ARBA" id="ARBA00007681"/>
    </source>
</evidence>
<evidence type="ECO:0000256" key="8">
    <source>
        <dbReference type="ARBA" id="ARBA00023196"/>
    </source>
</evidence>
<dbReference type="Gene3D" id="1.10.287.80">
    <property type="entry name" value="ATP synthase, gamma subunit, helix hairpin domain"/>
    <property type="match status" value="1"/>
</dbReference>
<evidence type="ECO:0000313" key="12">
    <source>
        <dbReference type="Proteomes" id="UP000031271"/>
    </source>
</evidence>
<evidence type="ECO:0000256" key="2">
    <source>
        <dbReference type="ARBA" id="ARBA00004170"/>
    </source>
</evidence>
<evidence type="ECO:0000313" key="13">
    <source>
        <dbReference type="Proteomes" id="UP000182276"/>
    </source>
</evidence>
<gene>
    <name evidence="10" type="ORF">CL52_14495</name>
    <name evidence="11" type="ORF">SAMN05660875_102380</name>
</gene>
<keyword evidence="7" id="KW-0472">Membrane</keyword>
<evidence type="ECO:0000313" key="10">
    <source>
        <dbReference type="EMBL" id="AJE16182.1"/>
    </source>
</evidence>
<evidence type="ECO:0000256" key="6">
    <source>
        <dbReference type="ARBA" id="ARBA00023065"/>
    </source>
</evidence>
<keyword evidence="13" id="KW-1185">Reference proteome</keyword>
<keyword evidence="6" id="KW-0406">Ion transport</keyword>
<dbReference type="GeneID" id="77261107"/>
<keyword evidence="8" id="KW-0139">CF(1)</keyword>
<organism evidence="10 12">
    <name type="scientific">Stutzerimonas balearica DSM 6083</name>
    <dbReference type="NCBI Taxonomy" id="1123016"/>
    <lineage>
        <taxon>Bacteria</taxon>
        <taxon>Pseudomonadati</taxon>
        <taxon>Pseudomonadota</taxon>
        <taxon>Gammaproteobacteria</taxon>
        <taxon>Pseudomonadales</taxon>
        <taxon>Pseudomonadaceae</taxon>
        <taxon>Stutzerimonas</taxon>
    </lineage>
</organism>
<protein>
    <submittedName>
        <fullName evidence="11">F-type H+-transporting ATPase subunit gamma</fullName>
    </submittedName>
    <submittedName>
        <fullName evidence="10">H(+)-transporting ATPase</fullName>
    </submittedName>
</protein>
<evidence type="ECO:0000256" key="5">
    <source>
        <dbReference type="ARBA" id="ARBA00022781"/>
    </source>
</evidence>
<comment type="function">
    <text evidence="1">Produces ATP from ADP in the presence of a proton gradient across the membrane. The gamma chain is believed to be important in regulating ATPase activity and the flow of protons through the CF(0) complex.</text>
</comment>
<reference evidence="10 12" key="3">
    <citation type="journal article" name="Genome Announc.">
        <title>Complete Genome Sequence of Pseudomonas balearica DSM 6083T.</title>
        <authorList>
            <person name="Bennasar-Figueras A."/>
            <person name="Salva-Serra F."/>
            <person name="Jaen-Luchoro D."/>
            <person name="Segui C."/>
            <person name="Aliaga F."/>
            <person name="Busquets A."/>
            <person name="Gomila M."/>
            <person name="Moore E.R."/>
            <person name="Lalucat J."/>
        </authorList>
    </citation>
    <scope>NUCLEOTIDE SEQUENCE [LARGE SCALE GENOMIC DNA]</scope>
    <source>
        <strain evidence="12">DSM 6083</strain>
        <strain evidence="10">DSM6083</strain>
    </source>
</reference>
<keyword evidence="9" id="KW-0066">ATP synthesis</keyword>
<sequence>MSGRLGEVARHLETTRELGLVIGAMRAIASARSREAQRSLAAVRDYAQTLGIAIGEAMALPREPADELPTARQPRQVVLAICAEQGFVGGFDARLLETLAGSLDADTELWLLGERGQVAAPEHRLVPTWSASMAVHLDDVPELATTLLERIYAGLDERPLHFSLLHAQPGEAGPPTLLSRRLLPFDYGRFPQAGRGSAPCTHLSSAALVAGLADEYLFAELCEALVLAYAAENEARMQAMISAEGHLQERRESLLGEYRRLRQDEITEEIIELTPRSPAGGG</sequence>
<dbReference type="Proteomes" id="UP000182276">
    <property type="component" value="Unassembled WGS sequence"/>
</dbReference>
<comment type="similarity">
    <text evidence="3">Belongs to the ATPase gamma chain family.</text>
</comment>
<evidence type="ECO:0000313" key="11">
    <source>
        <dbReference type="EMBL" id="SDM12546.1"/>
    </source>
</evidence>
<dbReference type="EMBL" id="CP007511">
    <property type="protein sequence ID" value="AJE16182.1"/>
    <property type="molecule type" value="Genomic_DNA"/>
</dbReference>
<dbReference type="GO" id="GO:0046933">
    <property type="term" value="F:proton-transporting ATP synthase activity, rotational mechanism"/>
    <property type="evidence" value="ECO:0007669"/>
    <property type="project" value="InterPro"/>
</dbReference>
<proteinExistence type="inferred from homology"/>
<accession>A0A8D3Y372</accession>
<reference evidence="12" key="1">
    <citation type="submission" date="2014-03" db="EMBL/GenBank/DDBJ databases">
        <title>Complete genome of Pseudomonas balearica DSM 6083T, a sewage water isolate from an enrichment with 2-methylnaphthalene.</title>
        <authorList>
            <person name="Salva-Serra F."/>
            <person name="Jaen-Luchoro D."/>
            <person name="Busquets A."/>
            <person name="Pena A."/>
            <person name="Gomila M."/>
            <person name="Bosch R."/>
            <person name="Nogales B."/>
            <person name="Garcia-Valdes E."/>
            <person name="Lalucat J."/>
            <person name="Bennasar A."/>
        </authorList>
    </citation>
    <scope>NUCLEOTIDE SEQUENCE [LARGE SCALE GENOMIC DNA]</scope>
    <source>
        <strain evidence="12">DSM 6083</strain>
    </source>
</reference>
<name>A0A8D3Y372_9GAMM</name>
<dbReference type="Proteomes" id="UP000031271">
    <property type="component" value="Chromosome"/>
</dbReference>
<evidence type="ECO:0000256" key="7">
    <source>
        <dbReference type="ARBA" id="ARBA00023136"/>
    </source>
</evidence>
<reference evidence="11 13" key="2">
    <citation type="submission" date="2016-10" db="EMBL/GenBank/DDBJ databases">
        <authorList>
            <person name="Varghese N."/>
            <person name="Submissions S."/>
        </authorList>
    </citation>
    <scope>NUCLEOTIDE SEQUENCE [LARGE SCALE GENOMIC DNA]</scope>
    <source>
        <strain evidence="11 13">DSM 6083</strain>
    </source>
</reference>
<dbReference type="Gene3D" id="3.40.1380.10">
    <property type="match status" value="1"/>
</dbReference>
<dbReference type="InterPro" id="IPR035968">
    <property type="entry name" value="ATP_synth_F1_ATPase_gsu"/>
</dbReference>
<evidence type="ECO:0000256" key="1">
    <source>
        <dbReference type="ARBA" id="ARBA00003456"/>
    </source>
</evidence>
<dbReference type="Pfam" id="PF00231">
    <property type="entry name" value="ATP-synt"/>
    <property type="match status" value="1"/>
</dbReference>
<dbReference type="SUPFAM" id="SSF52943">
    <property type="entry name" value="ATP synthase (F1-ATPase), gamma subunit"/>
    <property type="match status" value="1"/>
</dbReference>
<dbReference type="GO" id="GO:0045259">
    <property type="term" value="C:proton-transporting ATP synthase complex"/>
    <property type="evidence" value="ECO:0007669"/>
    <property type="project" value="UniProtKB-KW"/>
</dbReference>
<dbReference type="RefSeq" id="WP_043221427.1">
    <property type="nucleotide sequence ID" value="NZ_CP007511.1"/>
</dbReference>
<keyword evidence="4" id="KW-0813">Transport</keyword>
<keyword evidence="5" id="KW-0375">Hydrogen ion transport</keyword>
<evidence type="ECO:0000256" key="9">
    <source>
        <dbReference type="ARBA" id="ARBA00023310"/>
    </source>
</evidence>